<gene>
    <name evidence="2" type="ORF">IPP15_23160</name>
</gene>
<reference evidence="2 3" key="1">
    <citation type="submission" date="2020-10" db="EMBL/GenBank/DDBJ databases">
        <title>Connecting structure to function with the recovery of over 1000 high-quality activated sludge metagenome-assembled genomes encoding full-length rRNA genes using long-read sequencing.</title>
        <authorList>
            <person name="Singleton C.M."/>
            <person name="Petriglieri F."/>
            <person name="Kristensen J.M."/>
            <person name="Kirkegaard R.H."/>
            <person name="Michaelsen T.Y."/>
            <person name="Andersen M.H."/>
            <person name="Karst S.M."/>
            <person name="Dueholm M.S."/>
            <person name="Nielsen P.H."/>
            <person name="Albertsen M."/>
        </authorList>
    </citation>
    <scope>NUCLEOTIDE SEQUENCE [LARGE SCALE GENOMIC DNA]</scope>
    <source>
        <strain evidence="2">Ribe_18-Q3-R11-54_MAXAC.273</strain>
    </source>
</reference>
<sequence>MELHVCKRRIALIWIIGVLILCTILFLQTLANKHEGHINEVWGWILQCTLPILSLIIGVMTLNTFQADINPIQVDKFTFNLATGLSLIYILVIGLIILLQPFTGKPLWQLSADSNLYLAPFQGIISGSVGLFY</sequence>
<dbReference type="AlphaFoldDB" id="A0A9D7SZU7"/>
<protein>
    <submittedName>
        <fullName evidence="2">Uncharacterized protein</fullName>
    </submittedName>
</protein>
<keyword evidence="1" id="KW-0472">Membrane</keyword>
<dbReference type="EMBL" id="JADKGY010000033">
    <property type="protein sequence ID" value="MBK9985214.1"/>
    <property type="molecule type" value="Genomic_DNA"/>
</dbReference>
<accession>A0A9D7SZU7</accession>
<keyword evidence="1" id="KW-1133">Transmembrane helix</keyword>
<evidence type="ECO:0000313" key="2">
    <source>
        <dbReference type="EMBL" id="MBK9985214.1"/>
    </source>
</evidence>
<evidence type="ECO:0000313" key="3">
    <source>
        <dbReference type="Proteomes" id="UP000808337"/>
    </source>
</evidence>
<proteinExistence type="predicted"/>
<name>A0A9D7SZU7_9BACT</name>
<evidence type="ECO:0000256" key="1">
    <source>
        <dbReference type="SAM" id="Phobius"/>
    </source>
</evidence>
<dbReference type="Proteomes" id="UP000808337">
    <property type="component" value="Unassembled WGS sequence"/>
</dbReference>
<organism evidence="2 3">
    <name type="scientific">Candidatus Opimibacter skivensis</name>
    <dbReference type="NCBI Taxonomy" id="2982028"/>
    <lineage>
        <taxon>Bacteria</taxon>
        <taxon>Pseudomonadati</taxon>
        <taxon>Bacteroidota</taxon>
        <taxon>Saprospiria</taxon>
        <taxon>Saprospirales</taxon>
        <taxon>Saprospiraceae</taxon>
        <taxon>Candidatus Opimibacter</taxon>
    </lineage>
</organism>
<keyword evidence="1" id="KW-0812">Transmembrane</keyword>
<comment type="caution">
    <text evidence="2">The sequence shown here is derived from an EMBL/GenBank/DDBJ whole genome shotgun (WGS) entry which is preliminary data.</text>
</comment>
<feature type="transmembrane region" description="Helical" evidence="1">
    <location>
        <begin position="42"/>
        <end position="65"/>
    </location>
</feature>
<feature type="transmembrane region" description="Helical" evidence="1">
    <location>
        <begin position="12"/>
        <end position="30"/>
    </location>
</feature>
<feature type="transmembrane region" description="Helical" evidence="1">
    <location>
        <begin position="77"/>
        <end position="102"/>
    </location>
</feature>